<organism evidence="1">
    <name type="scientific">Arundo donax</name>
    <name type="common">Giant reed</name>
    <name type="synonym">Donax arundinaceus</name>
    <dbReference type="NCBI Taxonomy" id="35708"/>
    <lineage>
        <taxon>Eukaryota</taxon>
        <taxon>Viridiplantae</taxon>
        <taxon>Streptophyta</taxon>
        <taxon>Embryophyta</taxon>
        <taxon>Tracheophyta</taxon>
        <taxon>Spermatophyta</taxon>
        <taxon>Magnoliopsida</taxon>
        <taxon>Liliopsida</taxon>
        <taxon>Poales</taxon>
        <taxon>Poaceae</taxon>
        <taxon>PACMAD clade</taxon>
        <taxon>Arundinoideae</taxon>
        <taxon>Arundineae</taxon>
        <taxon>Arundo</taxon>
    </lineage>
</organism>
<evidence type="ECO:0000313" key="1">
    <source>
        <dbReference type="EMBL" id="JAD66971.1"/>
    </source>
</evidence>
<name>A0A0A9BUI4_ARUDO</name>
<accession>A0A0A9BUI4</accession>
<proteinExistence type="predicted"/>
<dbReference type="EMBL" id="GBRH01230924">
    <property type="protein sequence ID" value="JAD66971.1"/>
    <property type="molecule type" value="Transcribed_RNA"/>
</dbReference>
<reference evidence="1" key="1">
    <citation type="submission" date="2014-09" db="EMBL/GenBank/DDBJ databases">
        <authorList>
            <person name="Magalhaes I.L.F."/>
            <person name="Oliveira U."/>
            <person name="Santos F.R."/>
            <person name="Vidigal T.H.D.A."/>
            <person name="Brescovit A.D."/>
            <person name="Santos A.J."/>
        </authorList>
    </citation>
    <scope>NUCLEOTIDE SEQUENCE</scope>
    <source>
        <tissue evidence="1">Shoot tissue taken approximately 20 cm above the soil surface</tissue>
    </source>
</reference>
<sequence>MMQSSNCTYDTTECVWTNLPNLI</sequence>
<dbReference type="AlphaFoldDB" id="A0A0A9BUI4"/>
<reference evidence="1" key="2">
    <citation type="journal article" date="2015" name="Data Brief">
        <title>Shoot transcriptome of the giant reed, Arundo donax.</title>
        <authorList>
            <person name="Barrero R.A."/>
            <person name="Guerrero F.D."/>
            <person name="Moolhuijzen P."/>
            <person name="Goolsby J.A."/>
            <person name="Tidwell J."/>
            <person name="Bellgard S.E."/>
            <person name="Bellgard M.I."/>
        </authorList>
    </citation>
    <scope>NUCLEOTIDE SEQUENCE</scope>
    <source>
        <tissue evidence="1">Shoot tissue taken approximately 20 cm above the soil surface</tissue>
    </source>
</reference>
<protein>
    <submittedName>
        <fullName evidence="1">Uncharacterized protein</fullName>
    </submittedName>
</protein>